<gene>
    <name evidence="1" type="ORF">DCHRY22_LOCUS9072</name>
</gene>
<keyword evidence="2" id="KW-1185">Reference proteome</keyword>
<dbReference type="EMBL" id="CAKASE010000064">
    <property type="protein sequence ID" value="CAG9569900.1"/>
    <property type="molecule type" value="Genomic_DNA"/>
</dbReference>
<dbReference type="InterPro" id="IPR001611">
    <property type="entry name" value="Leu-rich_rpt"/>
</dbReference>
<organism evidence="1 2">
    <name type="scientific">Danaus chrysippus</name>
    <name type="common">African queen</name>
    <dbReference type="NCBI Taxonomy" id="151541"/>
    <lineage>
        <taxon>Eukaryota</taxon>
        <taxon>Metazoa</taxon>
        <taxon>Ecdysozoa</taxon>
        <taxon>Arthropoda</taxon>
        <taxon>Hexapoda</taxon>
        <taxon>Insecta</taxon>
        <taxon>Pterygota</taxon>
        <taxon>Neoptera</taxon>
        <taxon>Endopterygota</taxon>
        <taxon>Lepidoptera</taxon>
        <taxon>Glossata</taxon>
        <taxon>Ditrysia</taxon>
        <taxon>Papilionoidea</taxon>
        <taxon>Nymphalidae</taxon>
        <taxon>Danainae</taxon>
        <taxon>Danaini</taxon>
        <taxon>Danaina</taxon>
        <taxon>Danaus</taxon>
        <taxon>Anosia</taxon>
    </lineage>
</organism>
<dbReference type="SUPFAM" id="SSF52047">
    <property type="entry name" value="RNI-like"/>
    <property type="match status" value="1"/>
</dbReference>
<evidence type="ECO:0000313" key="1">
    <source>
        <dbReference type="EMBL" id="CAG9569900.1"/>
    </source>
</evidence>
<dbReference type="AlphaFoldDB" id="A0A8J2W5M9"/>
<dbReference type="Pfam" id="PF13516">
    <property type="entry name" value="LRR_6"/>
    <property type="match status" value="3"/>
</dbReference>
<dbReference type="PANTHER" id="PTHR46984">
    <property type="entry name" value="LEUCINE-RICH REPEAT-CONTAINING PROTEIN 71"/>
    <property type="match status" value="1"/>
</dbReference>
<comment type="caution">
    <text evidence="1">The sequence shown here is derived from an EMBL/GenBank/DDBJ whole genome shotgun (WGS) entry which is preliminary data.</text>
</comment>
<dbReference type="SMART" id="SM00368">
    <property type="entry name" value="LRR_RI"/>
    <property type="match status" value="3"/>
</dbReference>
<dbReference type="InterPro" id="IPR053040">
    <property type="entry name" value="LRR-containing_protein_71"/>
</dbReference>
<evidence type="ECO:0000313" key="2">
    <source>
        <dbReference type="Proteomes" id="UP000789524"/>
    </source>
</evidence>
<dbReference type="OrthoDB" id="120976at2759"/>
<dbReference type="Gene3D" id="3.80.10.10">
    <property type="entry name" value="Ribonuclease Inhibitor"/>
    <property type="match status" value="1"/>
</dbReference>
<dbReference type="Proteomes" id="UP000789524">
    <property type="component" value="Unassembled WGS sequence"/>
</dbReference>
<protein>
    <submittedName>
        <fullName evidence="1">(African queen) hypothetical protein</fullName>
    </submittedName>
</protein>
<reference evidence="1" key="1">
    <citation type="submission" date="2021-09" db="EMBL/GenBank/DDBJ databases">
        <authorList>
            <person name="Martin H S."/>
        </authorList>
    </citation>
    <scope>NUCLEOTIDE SEQUENCE</scope>
</reference>
<sequence length="470" mass="53779">MDEESESRPSPDNFLEYLPWACKQLQMQCEIVVSKIYQNEYVSVTMAEKSKKVKSKIKLTTSRYDVNSDQDRDDASEAGLQPIVADNKVIRISAVFDTFDNLVEIRFERNFRIPRMVFKVIALIIKFQLFVNKITIRGGMDKYTVYEINKLMTSSNLTEICFDGSFLKEANYDILLENSTSIRSLSLSRCKIGDDVIKKISEKLTFPAPASLTLNILNISTNRLTDIGAKYIAEALRTNRRLCYLNISGNRITDNGLSYILDSLVEFPLSCDELISARSRHMLYLKQKNILIERMIEEIKAGEFDKRVARRKSTRVPAVRRNKLEKESSLKSLADAKSLANMDIFYYDKAVSLVENTLGEFNDPYSSSNTIERHGTVYCMGCNTLCYLNVAYNNLSYLSVKKFLSVLLHQKLIDRKPRGLINLCIEGNNLPSSCREFLQIDDLLDAGLLIHSRRYSNASKKRPQSKNTPR</sequence>
<dbReference type="InterPro" id="IPR032675">
    <property type="entry name" value="LRR_dom_sf"/>
</dbReference>
<accession>A0A8J2W5M9</accession>
<proteinExistence type="predicted"/>
<dbReference type="PANTHER" id="PTHR46984:SF1">
    <property type="entry name" value="LEUCINE-RICH REPEAT-CONTAINING PROTEIN 71"/>
    <property type="match status" value="1"/>
</dbReference>
<name>A0A8J2W5M9_9NEOP</name>